<organism evidence="2 3">
    <name type="scientific">Coniophora puteana (strain RWD-64-598)</name>
    <name type="common">Brown rot fungus</name>
    <dbReference type="NCBI Taxonomy" id="741705"/>
    <lineage>
        <taxon>Eukaryota</taxon>
        <taxon>Fungi</taxon>
        <taxon>Dikarya</taxon>
        <taxon>Basidiomycota</taxon>
        <taxon>Agaricomycotina</taxon>
        <taxon>Agaricomycetes</taxon>
        <taxon>Agaricomycetidae</taxon>
        <taxon>Boletales</taxon>
        <taxon>Coniophorineae</taxon>
        <taxon>Coniophoraceae</taxon>
        <taxon>Coniophora</taxon>
    </lineage>
</organism>
<dbReference type="PANTHER" id="PTHR31901:SF9">
    <property type="entry name" value="GH3 DOMAIN-CONTAINING PROTEIN"/>
    <property type="match status" value="1"/>
</dbReference>
<proteinExistence type="predicted"/>
<dbReference type="EMBL" id="JH711573">
    <property type="protein sequence ID" value="EIW86139.1"/>
    <property type="molecule type" value="Genomic_DNA"/>
</dbReference>
<reference evidence="3" key="1">
    <citation type="journal article" date="2012" name="Science">
        <title>The Paleozoic origin of enzymatic lignin decomposition reconstructed from 31 fungal genomes.</title>
        <authorList>
            <person name="Floudas D."/>
            <person name="Binder M."/>
            <person name="Riley R."/>
            <person name="Barry K."/>
            <person name="Blanchette R.A."/>
            <person name="Henrissat B."/>
            <person name="Martinez A.T."/>
            <person name="Otillar R."/>
            <person name="Spatafora J.W."/>
            <person name="Yadav J.S."/>
            <person name="Aerts A."/>
            <person name="Benoit I."/>
            <person name="Boyd A."/>
            <person name="Carlson A."/>
            <person name="Copeland A."/>
            <person name="Coutinho P.M."/>
            <person name="de Vries R.P."/>
            <person name="Ferreira P."/>
            <person name="Findley K."/>
            <person name="Foster B."/>
            <person name="Gaskell J."/>
            <person name="Glotzer D."/>
            <person name="Gorecki P."/>
            <person name="Heitman J."/>
            <person name="Hesse C."/>
            <person name="Hori C."/>
            <person name="Igarashi K."/>
            <person name="Jurgens J.A."/>
            <person name="Kallen N."/>
            <person name="Kersten P."/>
            <person name="Kohler A."/>
            <person name="Kuees U."/>
            <person name="Kumar T.K.A."/>
            <person name="Kuo A."/>
            <person name="LaButti K."/>
            <person name="Larrondo L.F."/>
            <person name="Lindquist E."/>
            <person name="Ling A."/>
            <person name="Lombard V."/>
            <person name="Lucas S."/>
            <person name="Lundell T."/>
            <person name="Martin R."/>
            <person name="McLaughlin D.J."/>
            <person name="Morgenstern I."/>
            <person name="Morin E."/>
            <person name="Murat C."/>
            <person name="Nagy L.G."/>
            <person name="Nolan M."/>
            <person name="Ohm R.A."/>
            <person name="Patyshakuliyeva A."/>
            <person name="Rokas A."/>
            <person name="Ruiz-Duenas F.J."/>
            <person name="Sabat G."/>
            <person name="Salamov A."/>
            <person name="Samejima M."/>
            <person name="Schmutz J."/>
            <person name="Slot J.C."/>
            <person name="St John F."/>
            <person name="Stenlid J."/>
            <person name="Sun H."/>
            <person name="Sun S."/>
            <person name="Syed K."/>
            <person name="Tsang A."/>
            <person name="Wiebenga A."/>
            <person name="Young D."/>
            <person name="Pisabarro A."/>
            <person name="Eastwood D.C."/>
            <person name="Martin F."/>
            <person name="Cullen D."/>
            <person name="Grigoriev I.V."/>
            <person name="Hibbett D.S."/>
        </authorList>
    </citation>
    <scope>NUCLEOTIDE SEQUENCE [LARGE SCALE GENOMIC DNA]</scope>
    <source>
        <strain evidence="3">RWD-64-598 SS2</strain>
    </source>
</reference>
<name>A0A5M3N3Y8_CONPW</name>
<dbReference type="KEGG" id="cput:CONPUDRAFT_45881"/>
<keyword evidence="3" id="KW-1185">Reference proteome</keyword>
<evidence type="ECO:0000313" key="2">
    <source>
        <dbReference type="EMBL" id="EIW86139.1"/>
    </source>
</evidence>
<accession>A0A5M3N3Y8</accession>
<evidence type="ECO:0000313" key="3">
    <source>
        <dbReference type="Proteomes" id="UP000053558"/>
    </source>
</evidence>
<dbReference type="GO" id="GO:0005737">
    <property type="term" value="C:cytoplasm"/>
    <property type="evidence" value="ECO:0007669"/>
    <property type="project" value="TreeGrafter"/>
</dbReference>
<dbReference type="PANTHER" id="PTHR31901">
    <property type="entry name" value="GH3 DOMAIN-CONTAINING PROTEIN"/>
    <property type="match status" value="1"/>
</dbReference>
<evidence type="ECO:0000259" key="1">
    <source>
        <dbReference type="Pfam" id="PF23571"/>
    </source>
</evidence>
<dbReference type="Pfam" id="PF23571">
    <property type="entry name" value="GH3_M"/>
    <property type="match status" value="1"/>
</dbReference>
<dbReference type="GO" id="GO:0016881">
    <property type="term" value="F:acid-amino acid ligase activity"/>
    <property type="evidence" value="ECO:0007669"/>
    <property type="project" value="TreeGrafter"/>
</dbReference>
<comment type="caution">
    <text evidence="2">The sequence shown here is derived from an EMBL/GenBank/DDBJ whole genome shotgun (WGS) entry which is preliminary data.</text>
</comment>
<dbReference type="InterPro" id="IPR055377">
    <property type="entry name" value="GH3_M"/>
</dbReference>
<dbReference type="InterPro" id="IPR004993">
    <property type="entry name" value="GH3"/>
</dbReference>
<gene>
    <name evidence="2" type="ORF">CONPUDRAFT_45881</name>
</gene>
<protein>
    <recommendedName>
        <fullName evidence="1">GH3 middle domain-containing protein</fullName>
    </recommendedName>
</protein>
<dbReference type="GeneID" id="19207101"/>
<feature type="domain" description="GH3 middle" evidence="1">
    <location>
        <begin position="154"/>
        <end position="221"/>
    </location>
</feature>
<dbReference type="AlphaFoldDB" id="A0A5M3N3Y8"/>
<sequence length="359" mass="40085">MHLSHAVFALADRSLDTLSMMFSTTFVDFIRSIEKEWDTLIDAIASGQLPCFPNTEHIYHAIAPIFRGDADRAGELRKIGPPSQTASGWAKLVWPNLDLLCSVCTGGFGRVLPQVRGYLGSDVAIRNPTYTSTECTMGIAYDSDPLRHYKILTDNYIEFLEIMEDGEDGELRALWETQSGQLYEPFLTTRDGLWRYRTQDAVEVKGFSSADGAPVIEYQKRRNQSLRLSHTLITEADVMASVASIEKFDQAEFTTWLDDRIIPPTIGFFVELNIDNVNGAQLPTSTDLSTAPLIFADGTSEYRSSWPTVRIVAPGTFTGFRLWKGRVNGAGCSQVKVPTIMTDEKAQAFVLERVVMELE</sequence>
<dbReference type="Proteomes" id="UP000053558">
    <property type="component" value="Unassembled WGS sequence"/>
</dbReference>
<dbReference type="Pfam" id="PF03321">
    <property type="entry name" value="GH3"/>
    <property type="match status" value="1"/>
</dbReference>
<dbReference type="RefSeq" id="XP_007762550.1">
    <property type="nucleotide sequence ID" value="XM_007764360.1"/>
</dbReference>
<dbReference type="OrthoDB" id="10004661at2759"/>